<keyword evidence="10" id="KW-1015">Disulfide bond</keyword>
<dbReference type="EC" id="3.4.21.10" evidence="3"/>
<evidence type="ECO:0000256" key="4">
    <source>
        <dbReference type="ARBA" id="ARBA00017161"/>
    </source>
</evidence>
<evidence type="ECO:0000313" key="17">
    <source>
        <dbReference type="Proteomes" id="UP000507470"/>
    </source>
</evidence>
<keyword evidence="9" id="KW-0865">Zymogen</keyword>
<evidence type="ECO:0000313" key="16">
    <source>
        <dbReference type="EMBL" id="CAC5392875.1"/>
    </source>
</evidence>
<gene>
    <name evidence="16" type="ORF">MCOR_27779</name>
</gene>
<dbReference type="GO" id="GO:0006508">
    <property type="term" value="P:proteolysis"/>
    <property type="evidence" value="ECO:0007669"/>
    <property type="project" value="UniProtKB-KW"/>
</dbReference>
<comment type="function">
    <text evidence="2">Acrosin is the major protease of mammalian spermatozoa. It is a serine protease of trypsin-like cleavage specificity, it is synthesized in a zymogen form, proacrosin and stored in the acrosome.</text>
</comment>
<accession>A0A6J8C8X9</accession>
<evidence type="ECO:0000256" key="11">
    <source>
        <dbReference type="ARBA" id="ARBA00023180"/>
    </source>
</evidence>
<dbReference type="PROSITE" id="PS00134">
    <property type="entry name" value="TRYPSIN_HIS"/>
    <property type="match status" value="1"/>
</dbReference>
<organism evidence="16 17">
    <name type="scientific">Mytilus coruscus</name>
    <name type="common">Sea mussel</name>
    <dbReference type="NCBI Taxonomy" id="42192"/>
    <lineage>
        <taxon>Eukaryota</taxon>
        <taxon>Metazoa</taxon>
        <taxon>Spiralia</taxon>
        <taxon>Lophotrochozoa</taxon>
        <taxon>Mollusca</taxon>
        <taxon>Bivalvia</taxon>
        <taxon>Autobranchia</taxon>
        <taxon>Pteriomorphia</taxon>
        <taxon>Mytilida</taxon>
        <taxon>Mytiloidea</taxon>
        <taxon>Mytilidae</taxon>
        <taxon>Mytilinae</taxon>
        <taxon>Mytilus</taxon>
    </lineage>
</organism>
<dbReference type="Gene3D" id="2.40.10.10">
    <property type="entry name" value="Trypsin-like serine proteases"/>
    <property type="match status" value="3"/>
</dbReference>
<dbReference type="FunFam" id="2.40.10.10:FF:000060">
    <property type="entry name" value="Acrosin"/>
    <property type="match status" value="1"/>
</dbReference>
<dbReference type="Proteomes" id="UP000507470">
    <property type="component" value="Unassembled WGS sequence"/>
</dbReference>
<name>A0A6J8C8X9_MYTCO</name>
<comment type="similarity">
    <text evidence="12">Belongs to the peptidase S1 family. CLIP subfamily.</text>
</comment>
<dbReference type="PROSITE" id="PS50240">
    <property type="entry name" value="TRYPSIN_DOM"/>
    <property type="match status" value="1"/>
</dbReference>
<dbReference type="OrthoDB" id="10012881at2759"/>
<evidence type="ECO:0000256" key="12">
    <source>
        <dbReference type="ARBA" id="ARBA00024195"/>
    </source>
</evidence>
<dbReference type="CDD" id="cd00190">
    <property type="entry name" value="Tryp_SPc"/>
    <property type="match status" value="1"/>
</dbReference>
<dbReference type="AlphaFoldDB" id="A0A6J8C8X9"/>
<dbReference type="GO" id="GO:0004252">
    <property type="term" value="F:serine-type endopeptidase activity"/>
    <property type="evidence" value="ECO:0007669"/>
    <property type="project" value="UniProtKB-EC"/>
</dbReference>
<evidence type="ECO:0000256" key="7">
    <source>
        <dbReference type="ARBA" id="ARBA00022801"/>
    </source>
</evidence>
<keyword evidence="5 14" id="KW-0645">Protease</keyword>
<dbReference type="SUPFAM" id="SSF50494">
    <property type="entry name" value="Trypsin-like serine proteases"/>
    <property type="match status" value="1"/>
</dbReference>
<dbReference type="PRINTS" id="PR00722">
    <property type="entry name" value="CHYMOTRYPSIN"/>
</dbReference>
<dbReference type="InterPro" id="IPR043504">
    <property type="entry name" value="Peptidase_S1_PA_chymotrypsin"/>
</dbReference>
<dbReference type="InterPro" id="IPR018114">
    <property type="entry name" value="TRYPSIN_HIS"/>
</dbReference>
<evidence type="ECO:0000256" key="6">
    <source>
        <dbReference type="ARBA" id="ARBA00022729"/>
    </source>
</evidence>
<keyword evidence="7 14" id="KW-0378">Hydrolase</keyword>
<evidence type="ECO:0000256" key="1">
    <source>
        <dbReference type="ARBA" id="ARBA00001656"/>
    </source>
</evidence>
<evidence type="ECO:0000256" key="2">
    <source>
        <dbReference type="ARBA" id="ARBA00003042"/>
    </source>
</evidence>
<dbReference type="InterPro" id="IPR001254">
    <property type="entry name" value="Trypsin_dom"/>
</dbReference>
<keyword evidence="8 14" id="KW-0720">Serine protease</keyword>
<evidence type="ECO:0000256" key="5">
    <source>
        <dbReference type="ARBA" id="ARBA00022670"/>
    </source>
</evidence>
<evidence type="ECO:0000256" key="13">
    <source>
        <dbReference type="ARBA" id="ARBA00025832"/>
    </source>
</evidence>
<sequence length="439" mass="48329">MLNLCFSPLGHETLVKCVNLSFSDKVESDCGISDKLHLSQHRIVGGQEAQLGTIPWIVMLTELGDHVCGGSIIGDRLILTAAHCFEDKASLSVGRWKVIAGKHNVDKTDPHQKEFSVQKIIMHSAYNSRTVANDLAILVLQDRIIYDEFIKPVCLPDGQNYNVGQHCITAGWGDTQGQHCRTAGWGDTQGKTLYYVGQHCRTAGWGDIQGQHCKTAGWGDTQGKTLYYVGQHCITAGWGDTQGKTLYYVGQHCITAGWGDTQGKTLYYIRQHCRTAGWGNTQGKILYYIGQHVELLAGQHCKTAGWGDTQGKTLYYVGQHCITAGWGDTQATGNFDVLNQVELAIISDSLCIRRDWYGSDFIPRTTFCAGYPQGGKDSCGGDSGGPFTCKVGRKWIQMGVTSWGILCGAPKWPGIYTDLTMYINWIRDQAQVVGLRLDS</sequence>
<evidence type="ECO:0000256" key="8">
    <source>
        <dbReference type="ARBA" id="ARBA00022825"/>
    </source>
</evidence>
<protein>
    <recommendedName>
        <fullName evidence="4">Acrosin</fullName>
        <ecNumber evidence="3">3.4.21.10</ecNumber>
    </recommendedName>
</protein>
<keyword evidence="6" id="KW-0732">Signal</keyword>
<dbReference type="InterPro" id="IPR033116">
    <property type="entry name" value="TRYPSIN_SER"/>
</dbReference>
<keyword evidence="17" id="KW-1185">Reference proteome</keyword>
<dbReference type="Pfam" id="PF00089">
    <property type="entry name" value="Trypsin"/>
    <property type="match status" value="2"/>
</dbReference>
<feature type="domain" description="Peptidase S1" evidence="15">
    <location>
        <begin position="43"/>
        <end position="431"/>
    </location>
</feature>
<dbReference type="PROSITE" id="PS00135">
    <property type="entry name" value="TRYPSIN_SER"/>
    <property type="match status" value="1"/>
</dbReference>
<evidence type="ECO:0000256" key="14">
    <source>
        <dbReference type="RuleBase" id="RU363034"/>
    </source>
</evidence>
<evidence type="ECO:0000256" key="10">
    <source>
        <dbReference type="ARBA" id="ARBA00023157"/>
    </source>
</evidence>
<dbReference type="EMBL" id="CACVKT020005076">
    <property type="protein sequence ID" value="CAC5392875.1"/>
    <property type="molecule type" value="Genomic_DNA"/>
</dbReference>
<dbReference type="InterPro" id="IPR001314">
    <property type="entry name" value="Peptidase_S1A"/>
</dbReference>
<evidence type="ECO:0000256" key="9">
    <source>
        <dbReference type="ARBA" id="ARBA00023145"/>
    </source>
</evidence>
<dbReference type="PANTHER" id="PTHR24252">
    <property type="entry name" value="ACROSIN-RELATED"/>
    <property type="match status" value="1"/>
</dbReference>
<dbReference type="InterPro" id="IPR009003">
    <property type="entry name" value="Peptidase_S1_PA"/>
</dbReference>
<evidence type="ECO:0000256" key="3">
    <source>
        <dbReference type="ARBA" id="ARBA00012050"/>
    </source>
</evidence>
<comment type="subunit">
    <text evidence="13">Heavy chain (catalytic) and a light chain linked by two disulfide bonds. Forms a heterodimer with SERPINA5.</text>
</comment>
<keyword evidence="11" id="KW-0325">Glycoprotein</keyword>
<dbReference type="PANTHER" id="PTHR24252:SF7">
    <property type="entry name" value="HYALIN"/>
    <property type="match status" value="1"/>
</dbReference>
<comment type="catalytic activity">
    <reaction evidence="1">
        <text>Preferential cleavage: Arg-|-Xaa, Lys-|-Xaa.</text>
        <dbReference type="EC" id="3.4.21.10"/>
    </reaction>
</comment>
<proteinExistence type="inferred from homology"/>
<reference evidence="16 17" key="1">
    <citation type="submission" date="2020-06" db="EMBL/GenBank/DDBJ databases">
        <authorList>
            <person name="Li R."/>
            <person name="Bekaert M."/>
        </authorList>
    </citation>
    <scope>NUCLEOTIDE SEQUENCE [LARGE SCALE GENOMIC DNA]</scope>
    <source>
        <strain evidence="17">wild</strain>
    </source>
</reference>
<dbReference type="SMART" id="SM00020">
    <property type="entry name" value="Tryp_SPc"/>
    <property type="match status" value="1"/>
</dbReference>
<evidence type="ECO:0000259" key="15">
    <source>
        <dbReference type="PROSITE" id="PS50240"/>
    </source>
</evidence>
<dbReference type="FunFam" id="2.40.10.10:FF:000002">
    <property type="entry name" value="Transmembrane protease serine"/>
    <property type="match status" value="1"/>
</dbReference>